<proteinExistence type="predicted"/>
<evidence type="ECO:0000313" key="3">
    <source>
        <dbReference type="EMBL" id="MBD1428355.1"/>
    </source>
</evidence>
<dbReference type="SMART" id="SM00448">
    <property type="entry name" value="REC"/>
    <property type="match status" value="1"/>
</dbReference>
<protein>
    <submittedName>
        <fullName evidence="3">Response regulator</fullName>
    </submittedName>
</protein>
<dbReference type="EMBL" id="JACOIJ010000002">
    <property type="protein sequence ID" value="MBD1428355.1"/>
    <property type="molecule type" value="Genomic_DNA"/>
</dbReference>
<dbReference type="PANTHER" id="PTHR43228">
    <property type="entry name" value="TWO-COMPONENT RESPONSE REGULATOR"/>
    <property type="match status" value="1"/>
</dbReference>
<dbReference type="InterPro" id="IPR001789">
    <property type="entry name" value="Sig_transdc_resp-reg_receiver"/>
</dbReference>
<dbReference type="Proteomes" id="UP000651271">
    <property type="component" value="Unassembled WGS sequence"/>
</dbReference>
<keyword evidence="4" id="KW-1185">Reference proteome</keyword>
<dbReference type="PANTHER" id="PTHR43228:SF1">
    <property type="entry name" value="TWO-COMPONENT RESPONSE REGULATOR ARR22"/>
    <property type="match status" value="1"/>
</dbReference>
<feature type="modified residue" description="4-aspartylphosphate" evidence="1">
    <location>
        <position position="63"/>
    </location>
</feature>
<keyword evidence="1" id="KW-0597">Phosphoprotein</keyword>
<dbReference type="InterPro" id="IPR011006">
    <property type="entry name" value="CheY-like_superfamily"/>
</dbReference>
<dbReference type="PROSITE" id="PS50110">
    <property type="entry name" value="RESPONSE_REGULATORY"/>
    <property type="match status" value="1"/>
</dbReference>
<evidence type="ECO:0000256" key="1">
    <source>
        <dbReference type="PROSITE-ProRule" id="PRU00169"/>
    </source>
</evidence>
<evidence type="ECO:0000259" key="2">
    <source>
        <dbReference type="PROSITE" id="PS50110"/>
    </source>
</evidence>
<accession>A0ABR7YAP2</accession>
<dbReference type="Gene3D" id="3.40.50.2300">
    <property type="match status" value="1"/>
</dbReference>
<evidence type="ECO:0000313" key="4">
    <source>
        <dbReference type="Proteomes" id="UP000651271"/>
    </source>
</evidence>
<gene>
    <name evidence="3" type="ORF">H8B04_02040</name>
</gene>
<name>A0ABR7YAP2_9SPHI</name>
<sequence length="132" mass="15495">MADYNVVLIDDNAIFRFIFENMVKNIENITIDFISYENALDALGALTAQNQMNSKMPDYIFVDINMPYMSGWEMMDKIQEESYRFILTSKIFIISSSHLESDKQKINQYPFILDYVQKPLNKEKLKELLTNA</sequence>
<comment type="caution">
    <text evidence="3">The sequence shown here is derived from an EMBL/GenBank/DDBJ whole genome shotgun (WGS) entry which is preliminary data.</text>
</comment>
<dbReference type="SUPFAM" id="SSF52172">
    <property type="entry name" value="CheY-like"/>
    <property type="match status" value="1"/>
</dbReference>
<dbReference type="Pfam" id="PF00072">
    <property type="entry name" value="Response_reg"/>
    <property type="match status" value="1"/>
</dbReference>
<feature type="domain" description="Response regulatory" evidence="2">
    <location>
        <begin position="5"/>
        <end position="132"/>
    </location>
</feature>
<dbReference type="InterPro" id="IPR052048">
    <property type="entry name" value="ST_Response_Regulator"/>
</dbReference>
<reference evidence="3 4" key="1">
    <citation type="submission" date="2020-08" db="EMBL/GenBank/DDBJ databases">
        <title>Sphingobacterium sp. DN04309 isolated from aquaculture water.</title>
        <authorList>
            <person name="Zhang M."/>
        </authorList>
    </citation>
    <scope>NUCLEOTIDE SEQUENCE [LARGE SCALE GENOMIC DNA]</scope>
    <source>
        <strain evidence="3 4">DN04309</strain>
    </source>
</reference>
<organism evidence="3 4">
    <name type="scientific">Sphingobacterium litopenaei</name>
    <dbReference type="NCBI Taxonomy" id="2763500"/>
    <lineage>
        <taxon>Bacteria</taxon>
        <taxon>Pseudomonadati</taxon>
        <taxon>Bacteroidota</taxon>
        <taxon>Sphingobacteriia</taxon>
        <taxon>Sphingobacteriales</taxon>
        <taxon>Sphingobacteriaceae</taxon>
        <taxon>Sphingobacterium</taxon>
    </lineage>
</organism>
<dbReference type="RefSeq" id="WP_190301275.1">
    <property type="nucleotide sequence ID" value="NZ_JACOIJ010000002.1"/>
</dbReference>